<evidence type="ECO:0000256" key="4">
    <source>
        <dbReference type="ARBA" id="ARBA00022692"/>
    </source>
</evidence>
<dbReference type="HAMAP" id="MF_01147">
    <property type="entry name" value="Lgt"/>
    <property type="match status" value="1"/>
</dbReference>
<dbReference type="NCBIfam" id="NF000778">
    <property type="entry name" value="PRK00052.3-4"/>
    <property type="match status" value="1"/>
</dbReference>
<feature type="transmembrane region" description="Helical" evidence="7">
    <location>
        <begin position="229"/>
        <end position="248"/>
    </location>
</feature>
<feature type="transmembrane region" description="Helical" evidence="7">
    <location>
        <begin position="199"/>
        <end position="217"/>
    </location>
</feature>
<sequence length="263" mass="28622">MKNDLFSIGPFTVHGYGLMMAIAILTAYYMVEYRAKKKGMDYEKIFPLAIWAVVGGLLGAKILYLLTRLPDLIADPSLILHSLADGFVVYGSIIGGVAAAWIYCKRSGLAFLQVFDLVVPSLALAQGIGRIGCLLAGCCYGMQVSENNPIGIVFQESSYAPNGVPLFPAQIVSSALNFIHFGVLMFLSGRLKAEGQLAGCYLIFYSIGRFILEFFRGDLIRGNVGSLSTSQFISIFICAVGLFMVFALPRLQRKRETSGPAQE</sequence>
<evidence type="ECO:0000313" key="8">
    <source>
        <dbReference type="EMBL" id="HJB90477.1"/>
    </source>
</evidence>
<comment type="caution">
    <text evidence="8">The sequence shown here is derived from an EMBL/GenBank/DDBJ whole genome shotgun (WGS) entry which is preliminary data.</text>
</comment>
<organism evidence="8 9">
    <name type="scientific">Candidatus Eisenbergiella merdigallinarum</name>
    <dbReference type="NCBI Taxonomy" id="2838552"/>
    <lineage>
        <taxon>Bacteria</taxon>
        <taxon>Bacillati</taxon>
        <taxon>Bacillota</taxon>
        <taxon>Clostridia</taxon>
        <taxon>Lachnospirales</taxon>
        <taxon>Lachnospiraceae</taxon>
        <taxon>Eisenbergiella</taxon>
    </lineage>
</organism>
<accession>A0A9D2MQK8</accession>
<dbReference type="GO" id="GO:0042158">
    <property type="term" value="P:lipoprotein biosynthetic process"/>
    <property type="evidence" value="ECO:0007669"/>
    <property type="project" value="UniProtKB-UniRule"/>
</dbReference>
<gene>
    <name evidence="7" type="primary">lgt</name>
    <name evidence="8" type="ORF">H9763_03300</name>
</gene>
<keyword evidence="8" id="KW-0328">Glycosyltransferase</keyword>
<feature type="transmembrane region" description="Helical" evidence="7">
    <location>
        <begin position="45"/>
        <end position="66"/>
    </location>
</feature>
<dbReference type="GO" id="GO:0005886">
    <property type="term" value="C:plasma membrane"/>
    <property type="evidence" value="ECO:0007669"/>
    <property type="project" value="UniProtKB-SubCell"/>
</dbReference>
<comment type="subcellular location">
    <subcellularLocation>
        <location evidence="7">Cell membrane</location>
        <topology evidence="7">Multi-pass membrane protein</topology>
    </subcellularLocation>
</comment>
<evidence type="ECO:0000313" key="9">
    <source>
        <dbReference type="Proteomes" id="UP000886883"/>
    </source>
</evidence>
<dbReference type="NCBIfam" id="TIGR00544">
    <property type="entry name" value="lgt"/>
    <property type="match status" value="1"/>
</dbReference>
<comment type="catalytic activity">
    <reaction evidence="7">
        <text>L-cysteinyl-[prolipoprotein] + a 1,2-diacyl-sn-glycero-3-phospho-(1'-sn-glycerol) = an S-1,2-diacyl-sn-glyceryl-L-cysteinyl-[prolipoprotein] + sn-glycerol 1-phosphate + H(+)</text>
        <dbReference type="Rhea" id="RHEA:56712"/>
        <dbReference type="Rhea" id="RHEA-COMP:14679"/>
        <dbReference type="Rhea" id="RHEA-COMP:14680"/>
        <dbReference type="ChEBI" id="CHEBI:15378"/>
        <dbReference type="ChEBI" id="CHEBI:29950"/>
        <dbReference type="ChEBI" id="CHEBI:57685"/>
        <dbReference type="ChEBI" id="CHEBI:64716"/>
        <dbReference type="ChEBI" id="CHEBI:140658"/>
        <dbReference type="EC" id="2.5.1.145"/>
    </reaction>
</comment>
<dbReference type="GO" id="GO:0008961">
    <property type="term" value="F:phosphatidylglycerol-prolipoprotein diacylglyceryl transferase activity"/>
    <property type="evidence" value="ECO:0007669"/>
    <property type="project" value="UniProtKB-UniRule"/>
</dbReference>
<keyword evidence="3 7" id="KW-0808">Transferase</keyword>
<name>A0A9D2MQK8_9FIRM</name>
<dbReference type="AlphaFoldDB" id="A0A9D2MQK8"/>
<dbReference type="Pfam" id="PF01790">
    <property type="entry name" value="LGT"/>
    <property type="match status" value="1"/>
</dbReference>
<evidence type="ECO:0000256" key="7">
    <source>
        <dbReference type="HAMAP-Rule" id="MF_01147"/>
    </source>
</evidence>
<comment type="pathway">
    <text evidence="7">Protein modification; lipoprotein biosynthesis (diacylglyceryl transfer).</text>
</comment>
<feature type="transmembrane region" description="Helical" evidence="7">
    <location>
        <begin position="13"/>
        <end position="33"/>
    </location>
</feature>
<feature type="transmembrane region" description="Helical" evidence="7">
    <location>
        <begin position="163"/>
        <end position="187"/>
    </location>
</feature>
<protein>
    <recommendedName>
        <fullName evidence="7">Phosphatidylglycerol--prolipoprotein diacylglyceryl transferase</fullName>
        <ecNumber evidence="7">2.5.1.145</ecNumber>
    </recommendedName>
</protein>
<evidence type="ECO:0000256" key="3">
    <source>
        <dbReference type="ARBA" id="ARBA00022679"/>
    </source>
</evidence>
<reference evidence="8" key="1">
    <citation type="journal article" date="2021" name="PeerJ">
        <title>Extensive microbial diversity within the chicken gut microbiome revealed by metagenomics and culture.</title>
        <authorList>
            <person name="Gilroy R."/>
            <person name="Ravi A."/>
            <person name="Getino M."/>
            <person name="Pursley I."/>
            <person name="Horton D.L."/>
            <person name="Alikhan N.F."/>
            <person name="Baker D."/>
            <person name="Gharbi K."/>
            <person name="Hall N."/>
            <person name="Watson M."/>
            <person name="Adriaenssens E.M."/>
            <person name="Foster-Nyarko E."/>
            <person name="Jarju S."/>
            <person name="Secka A."/>
            <person name="Antonio M."/>
            <person name="Oren A."/>
            <person name="Chaudhuri R.R."/>
            <person name="La Ragione R."/>
            <person name="Hildebrand F."/>
            <person name="Pallen M.J."/>
        </authorList>
    </citation>
    <scope>NUCLEOTIDE SEQUENCE</scope>
    <source>
        <strain evidence="8">USAMLcec3-2134</strain>
    </source>
</reference>
<keyword evidence="5 7" id="KW-1133">Transmembrane helix</keyword>
<reference evidence="8" key="2">
    <citation type="submission" date="2021-04" db="EMBL/GenBank/DDBJ databases">
        <authorList>
            <person name="Gilroy R."/>
        </authorList>
    </citation>
    <scope>NUCLEOTIDE SEQUENCE</scope>
    <source>
        <strain evidence="8">USAMLcec3-2134</strain>
    </source>
</reference>
<feature type="transmembrane region" description="Helical" evidence="7">
    <location>
        <begin position="78"/>
        <end position="102"/>
    </location>
</feature>
<keyword evidence="2 7" id="KW-1003">Cell membrane</keyword>
<dbReference type="PANTHER" id="PTHR30589">
    <property type="entry name" value="PROLIPOPROTEIN DIACYLGLYCERYL TRANSFERASE"/>
    <property type="match status" value="1"/>
</dbReference>
<dbReference type="InterPro" id="IPR001640">
    <property type="entry name" value="Lgt"/>
</dbReference>
<keyword evidence="4 7" id="KW-0812">Transmembrane</keyword>
<proteinExistence type="inferred from homology"/>
<evidence type="ECO:0000256" key="2">
    <source>
        <dbReference type="ARBA" id="ARBA00022475"/>
    </source>
</evidence>
<dbReference type="EMBL" id="DWXE01000010">
    <property type="protein sequence ID" value="HJB90477.1"/>
    <property type="molecule type" value="Genomic_DNA"/>
</dbReference>
<dbReference type="PANTHER" id="PTHR30589:SF0">
    <property type="entry name" value="PHOSPHATIDYLGLYCEROL--PROLIPOPROTEIN DIACYLGLYCERYL TRANSFERASE"/>
    <property type="match status" value="1"/>
</dbReference>
<evidence type="ECO:0000256" key="1">
    <source>
        <dbReference type="ARBA" id="ARBA00007150"/>
    </source>
</evidence>
<feature type="binding site" evidence="7">
    <location>
        <position position="130"/>
    </location>
    <ligand>
        <name>a 1,2-diacyl-sn-glycero-3-phospho-(1'-sn-glycerol)</name>
        <dbReference type="ChEBI" id="CHEBI:64716"/>
    </ligand>
</feature>
<feature type="transmembrane region" description="Helical" evidence="7">
    <location>
        <begin position="114"/>
        <end position="143"/>
    </location>
</feature>
<evidence type="ECO:0000256" key="6">
    <source>
        <dbReference type="ARBA" id="ARBA00023136"/>
    </source>
</evidence>
<dbReference type="EC" id="2.5.1.145" evidence="7"/>
<keyword evidence="6 7" id="KW-0472">Membrane</keyword>
<comment type="function">
    <text evidence="7">Catalyzes the transfer of the diacylglyceryl group from phosphatidylglycerol to the sulfhydryl group of the N-terminal cysteine of a prolipoprotein, the first step in the formation of mature lipoproteins.</text>
</comment>
<evidence type="ECO:0000256" key="5">
    <source>
        <dbReference type="ARBA" id="ARBA00022989"/>
    </source>
</evidence>
<dbReference type="Proteomes" id="UP000886883">
    <property type="component" value="Unassembled WGS sequence"/>
</dbReference>
<comment type="similarity">
    <text evidence="1 7">Belongs to the Lgt family.</text>
</comment>